<keyword evidence="1" id="KW-1133">Transmembrane helix</keyword>
<feature type="transmembrane region" description="Helical" evidence="1">
    <location>
        <begin position="36"/>
        <end position="60"/>
    </location>
</feature>
<proteinExistence type="predicted"/>
<accession>A0ABX7NTX3</accession>
<gene>
    <name evidence="2" type="ORF">JY651_37705</name>
</gene>
<keyword evidence="1" id="KW-0812">Transmembrane</keyword>
<keyword evidence="3" id="KW-1185">Reference proteome</keyword>
<evidence type="ECO:0000256" key="1">
    <source>
        <dbReference type="SAM" id="Phobius"/>
    </source>
</evidence>
<dbReference type="Proteomes" id="UP000662747">
    <property type="component" value="Chromosome"/>
</dbReference>
<evidence type="ECO:0000313" key="3">
    <source>
        <dbReference type="Proteomes" id="UP000662747"/>
    </source>
</evidence>
<sequence length="80" mass="8333">MARVVSIISGIAALIFGFAALFPVLGLILIPLGFLASAMTLGFAALGRSWACAVLGGLAVEMSLYAVHVHSAYGYDQWFG</sequence>
<feature type="transmembrane region" description="Helical" evidence="1">
    <location>
        <begin position="7"/>
        <end position="30"/>
    </location>
</feature>
<reference evidence="2 3" key="1">
    <citation type="submission" date="2021-02" db="EMBL/GenBank/DDBJ databases">
        <title>De Novo genome assembly of isolated myxobacteria.</title>
        <authorList>
            <person name="Stevens D.C."/>
        </authorList>
    </citation>
    <scope>NUCLEOTIDE SEQUENCE [LARGE SCALE GENOMIC DNA]</scope>
    <source>
        <strain evidence="3">SCPEA02</strain>
    </source>
</reference>
<keyword evidence="1" id="KW-0472">Membrane</keyword>
<dbReference type="EMBL" id="CP071090">
    <property type="protein sequence ID" value="QSQ20917.1"/>
    <property type="molecule type" value="Genomic_DNA"/>
</dbReference>
<evidence type="ECO:0000313" key="2">
    <source>
        <dbReference type="EMBL" id="QSQ20917.1"/>
    </source>
</evidence>
<organism evidence="2 3">
    <name type="scientific">Pyxidicoccus parkwayensis</name>
    <dbReference type="NCBI Taxonomy" id="2813578"/>
    <lineage>
        <taxon>Bacteria</taxon>
        <taxon>Pseudomonadati</taxon>
        <taxon>Myxococcota</taxon>
        <taxon>Myxococcia</taxon>
        <taxon>Myxococcales</taxon>
        <taxon>Cystobacterineae</taxon>
        <taxon>Myxococcaceae</taxon>
        <taxon>Pyxidicoccus</taxon>
    </lineage>
</organism>
<protein>
    <submittedName>
        <fullName evidence="2">Uncharacterized protein</fullName>
    </submittedName>
</protein>
<dbReference type="RefSeq" id="WP_206722497.1">
    <property type="nucleotide sequence ID" value="NZ_CP071090.1"/>
</dbReference>
<name>A0ABX7NTX3_9BACT</name>